<evidence type="ECO:0000256" key="3">
    <source>
        <dbReference type="ARBA" id="ARBA00034247"/>
    </source>
</evidence>
<keyword evidence="4" id="KW-0175">Coiled coil</keyword>
<dbReference type="Pfam" id="PF00990">
    <property type="entry name" value="GGDEF"/>
    <property type="match status" value="1"/>
</dbReference>
<dbReference type="RefSeq" id="WP_309201314.1">
    <property type="nucleotide sequence ID" value="NZ_CP133548.1"/>
</dbReference>
<evidence type="ECO:0000313" key="6">
    <source>
        <dbReference type="EMBL" id="WMS86162.1"/>
    </source>
</evidence>
<dbReference type="Gene3D" id="3.30.70.270">
    <property type="match status" value="1"/>
</dbReference>
<feature type="coiled-coil region" evidence="4">
    <location>
        <begin position="316"/>
        <end position="350"/>
    </location>
</feature>
<reference evidence="6 7" key="1">
    <citation type="submission" date="2023-08" db="EMBL/GenBank/DDBJ databases">
        <title>Pleionea litopenaei sp. nov., isolated from stomach of juvenile Litopenaeus vannamei.</title>
        <authorList>
            <person name="Rho A.M."/>
            <person name="Hwang C.Y."/>
        </authorList>
    </citation>
    <scope>NUCLEOTIDE SEQUENCE [LARGE SCALE GENOMIC DNA]</scope>
    <source>
        <strain evidence="6 7">HL-JVS1</strain>
    </source>
</reference>
<keyword evidence="6" id="KW-0808">Transferase</keyword>
<dbReference type="GO" id="GO:0052621">
    <property type="term" value="F:diguanylate cyclase activity"/>
    <property type="evidence" value="ECO:0007669"/>
    <property type="project" value="UniProtKB-EC"/>
</dbReference>
<dbReference type="EMBL" id="CP133548">
    <property type="protein sequence ID" value="WMS86162.1"/>
    <property type="molecule type" value="Genomic_DNA"/>
</dbReference>
<accession>A0AA51RRE1</accession>
<dbReference type="EC" id="2.7.7.65" evidence="2"/>
<proteinExistence type="predicted"/>
<evidence type="ECO:0000313" key="7">
    <source>
        <dbReference type="Proteomes" id="UP001239782"/>
    </source>
</evidence>
<dbReference type="CDD" id="cd01949">
    <property type="entry name" value="GGDEF"/>
    <property type="match status" value="1"/>
</dbReference>
<dbReference type="Pfam" id="PF20975">
    <property type="entry name" value="DGCcoil"/>
    <property type="match status" value="1"/>
</dbReference>
<name>A0AA51RRE1_9GAMM</name>
<dbReference type="AlphaFoldDB" id="A0AA51RRE1"/>
<dbReference type="NCBIfam" id="TIGR00254">
    <property type="entry name" value="GGDEF"/>
    <property type="match status" value="1"/>
</dbReference>
<evidence type="ECO:0000259" key="5">
    <source>
        <dbReference type="PROSITE" id="PS50887"/>
    </source>
</evidence>
<sequence>MTTEDSLSEEEQLKRYLLRVSYSGMGVNSTLDRQLNELRTAIKDQTSTEDLKIYVDNITDFLREQEELIEDQLQSSDSPALQALLAEVENLPLSRKSKKLLKTLNKKRQQLNPESIFEEIGNILKTTEINESNSRWNPFNKKKREHNEEVLDNDEVLEKPAVSQQVIIPQALKDALNNFVDQLGNIDIYRKASENIKDQLLAINHYEQLSDLIEQIASALLEAANQEHVQFENFLQKLNKRLLNVASYLNQAAVGHESLISDTQKLDTDLTGAIADIQQEIADSPNLGPLKSRLLSSFEHIFNSVNHFKETQKNKVKASLAELKIVREQLAVTEEEAERLKTNLKEQRFKAYNDPLTSLPNRYAYNERLTQEYSRWRRYRNSLSLAVCDIDYFKKINDQYGHQAGDEVLKAVANQLDHGLRESDFIARYGGEEFVILMPETRLADATKAINKLRLMVRDHAIKVTPNQTINITLSFGVAEFEGADTATDVFNKADKALYRAKEKGRNQVCAERSIKPDLP</sequence>
<dbReference type="SMART" id="SM00267">
    <property type="entry name" value="GGDEF"/>
    <property type="match status" value="1"/>
</dbReference>
<dbReference type="PROSITE" id="PS50887">
    <property type="entry name" value="GGDEF"/>
    <property type="match status" value="1"/>
</dbReference>
<dbReference type="InterPro" id="IPR050469">
    <property type="entry name" value="Diguanylate_Cyclase"/>
</dbReference>
<dbReference type="InterPro" id="IPR048516">
    <property type="entry name" value="DGCcoil"/>
</dbReference>
<dbReference type="PANTHER" id="PTHR45138">
    <property type="entry name" value="REGULATORY COMPONENTS OF SENSORY TRANSDUCTION SYSTEM"/>
    <property type="match status" value="1"/>
</dbReference>
<protein>
    <recommendedName>
        <fullName evidence="2">diguanylate cyclase</fullName>
        <ecNumber evidence="2">2.7.7.65</ecNumber>
    </recommendedName>
</protein>
<feature type="domain" description="GGDEF" evidence="5">
    <location>
        <begin position="381"/>
        <end position="514"/>
    </location>
</feature>
<evidence type="ECO:0000256" key="1">
    <source>
        <dbReference type="ARBA" id="ARBA00001946"/>
    </source>
</evidence>
<comment type="cofactor">
    <cofactor evidence="1">
        <name>Mg(2+)</name>
        <dbReference type="ChEBI" id="CHEBI:18420"/>
    </cofactor>
</comment>
<dbReference type="InterPro" id="IPR000160">
    <property type="entry name" value="GGDEF_dom"/>
</dbReference>
<dbReference type="Proteomes" id="UP001239782">
    <property type="component" value="Chromosome"/>
</dbReference>
<dbReference type="KEGG" id="plei:Q9312_13130"/>
<dbReference type="InterPro" id="IPR029787">
    <property type="entry name" value="Nucleotide_cyclase"/>
</dbReference>
<comment type="catalytic activity">
    <reaction evidence="3">
        <text>2 GTP = 3',3'-c-di-GMP + 2 diphosphate</text>
        <dbReference type="Rhea" id="RHEA:24898"/>
        <dbReference type="ChEBI" id="CHEBI:33019"/>
        <dbReference type="ChEBI" id="CHEBI:37565"/>
        <dbReference type="ChEBI" id="CHEBI:58805"/>
        <dbReference type="EC" id="2.7.7.65"/>
    </reaction>
</comment>
<keyword evidence="6" id="KW-0548">Nucleotidyltransferase</keyword>
<dbReference type="SUPFAM" id="SSF55073">
    <property type="entry name" value="Nucleotide cyclase"/>
    <property type="match status" value="1"/>
</dbReference>
<dbReference type="InterPro" id="IPR043128">
    <property type="entry name" value="Rev_trsase/Diguanyl_cyclase"/>
</dbReference>
<evidence type="ECO:0000256" key="2">
    <source>
        <dbReference type="ARBA" id="ARBA00012528"/>
    </source>
</evidence>
<gene>
    <name evidence="6" type="ORF">Q9312_13130</name>
</gene>
<organism evidence="6 7">
    <name type="scientific">Pleionea litopenaei</name>
    <dbReference type="NCBI Taxonomy" id="3070815"/>
    <lineage>
        <taxon>Bacteria</taxon>
        <taxon>Pseudomonadati</taxon>
        <taxon>Pseudomonadota</taxon>
        <taxon>Gammaproteobacteria</taxon>
        <taxon>Oceanospirillales</taxon>
        <taxon>Pleioneaceae</taxon>
        <taxon>Pleionea</taxon>
    </lineage>
</organism>
<keyword evidence="7" id="KW-1185">Reference proteome</keyword>
<evidence type="ECO:0000256" key="4">
    <source>
        <dbReference type="SAM" id="Coils"/>
    </source>
</evidence>
<dbReference type="FunFam" id="3.30.70.270:FF:000001">
    <property type="entry name" value="Diguanylate cyclase domain protein"/>
    <property type="match status" value="1"/>
</dbReference>
<dbReference type="PANTHER" id="PTHR45138:SF9">
    <property type="entry name" value="DIGUANYLATE CYCLASE DGCM-RELATED"/>
    <property type="match status" value="1"/>
</dbReference>